<evidence type="ECO:0000313" key="2">
    <source>
        <dbReference type="EMBL" id="OLP81003.1"/>
    </source>
</evidence>
<dbReference type="OrthoDB" id="10541121at2759"/>
<reference evidence="2 3" key="1">
    <citation type="submission" date="2016-02" db="EMBL/GenBank/DDBJ databases">
        <title>Genome analysis of coral dinoflagellate symbionts highlights evolutionary adaptations to a symbiotic lifestyle.</title>
        <authorList>
            <person name="Aranda M."/>
            <person name="Li Y."/>
            <person name="Liew Y.J."/>
            <person name="Baumgarten S."/>
            <person name="Simakov O."/>
            <person name="Wilson M."/>
            <person name="Piel J."/>
            <person name="Ashoor H."/>
            <person name="Bougouffa S."/>
            <person name="Bajic V.B."/>
            <person name="Ryu T."/>
            <person name="Ravasi T."/>
            <person name="Bayer T."/>
            <person name="Micklem G."/>
            <person name="Kim H."/>
            <person name="Bhak J."/>
            <person name="Lajeunesse T.C."/>
            <person name="Voolstra C.R."/>
        </authorList>
    </citation>
    <scope>NUCLEOTIDE SEQUENCE [LARGE SCALE GENOMIC DNA]</scope>
    <source>
        <strain evidence="2 3">CCMP2467</strain>
    </source>
</reference>
<evidence type="ECO:0000313" key="3">
    <source>
        <dbReference type="Proteomes" id="UP000186817"/>
    </source>
</evidence>
<dbReference type="Gene3D" id="3.40.50.300">
    <property type="entry name" value="P-loop containing nucleotide triphosphate hydrolases"/>
    <property type="match status" value="1"/>
</dbReference>
<organism evidence="2 3">
    <name type="scientific">Symbiodinium microadriaticum</name>
    <name type="common">Dinoflagellate</name>
    <name type="synonym">Zooxanthella microadriatica</name>
    <dbReference type="NCBI Taxonomy" id="2951"/>
    <lineage>
        <taxon>Eukaryota</taxon>
        <taxon>Sar</taxon>
        <taxon>Alveolata</taxon>
        <taxon>Dinophyceae</taxon>
        <taxon>Suessiales</taxon>
        <taxon>Symbiodiniaceae</taxon>
        <taxon>Symbiodinium</taxon>
    </lineage>
</organism>
<proteinExistence type="predicted"/>
<evidence type="ECO:0000256" key="1">
    <source>
        <dbReference type="SAM" id="MobiDB-lite"/>
    </source>
</evidence>
<protein>
    <submittedName>
        <fullName evidence="2">Uncharacterized protein</fullName>
    </submittedName>
</protein>
<keyword evidence="3" id="KW-1185">Reference proteome</keyword>
<comment type="caution">
    <text evidence="2">The sequence shown here is derived from an EMBL/GenBank/DDBJ whole genome shotgun (WGS) entry which is preliminary data.</text>
</comment>
<feature type="region of interest" description="Disordered" evidence="1">
    <location>
        <begin position="56"/>
        <end position="91"/>
    </location>
</feature>
<dbReference type="AlphaFoldDB" id="A0A1Q9CDI6"/>
<gene>
    <name evidence="2" type="ORF">AK812_SmicGene38511</name>
</gene>
<dbReference type="SUPFAM" id="SSF52540">
    <property type="entry name" value="P-loop containing nucleoside triphosphate hydrolases"/>
    <property type="match status" value="1"/>
</dbReference>
<sequence length="91" mass="10566">MLVAAKDVRRLCKFDGEGTRLMRSREFHQIAGRAGRKGFDTRGDVVAVDPDWVVHNRELQTQRAGPSQSRPPPRWRRPPRRPGMIPELFQY</sequence>
<dbReference type="Proteomes" id="UP000186817">
    <property type="component" value="Unassembled WGS sequence"/>
</dbReference>
<dbReference type="InterPro" id="IPR027417">
    <property type="entry name" value="P-loop_NTPase"/>
</dbReference>
<accession>A0A1Q9CDI6</accession>
<dbReference type="EMBL" id="LSRX01001323">
    <property type="protein sequence ID" value="OLP81003.1"/>
    <property type="molecule type" value="Genomic_DNA"/>
</dbReference>
<name>A0A1Q9CDI6_SYMMI</name>